<dbReference type="SUPFAM" id="SSF51905">
    <property type="entry name" value="FAD/NAD(P)-binding domain"/>
    <property type="match status" value="1"/>
</dbReference>
<protein>
    <submittedName>
        <fullName evidence="4">Cyanide-forming glycine dehydrogenase subunit HcnB</fullName>
        <ecNumber evidence="4">1.4.99.5</ecNumber>
    </submittedName>
</protein>
<evidence type="ECO:0000256" key="1">
    <source>
        <dbReference type="ARBA" id="ARBA00023002"/>
    </source>
</evidence>
<dbReference type="PIRSF" id="PIRSF037495">
    <property type="entry name" value="Opine_OX_OoxA/HcnB"/>
    <property type="match status" value="1"/>
</dbReference>
<keyword evidence="5" id="KW-1185">Reference proteome</keyword>
<dbReference type="PRINTS" id="PR00368">
    <property type="entry name" value="FADPNR"/>
</dbReference>
<dbReference type="InterPro" id="IPR036188">
    <property type="entry name" value="FAD/NAD-bd_sf"/>
</dbReference>
<keyword evidence="1 4" id="KW-0560">Oxidoreductase</keyword>
<dbReference type="GO" id="GO:0050622">
    <property type="term" value="F:glycine dehydrogenase (cyanide-forming) activity"/>
    <property type="evidence" value="ECO:0007669"/>
    <property type="project" value="UniProtKB-EC"/>
</dbReference>
<accession>A0ABT3FFN7</accession>
<evidence type="ECO:0000259" key="3">
    <source>
        <dbReference type="Pfam" id="PF07992"/>
    </source>
</evidence>
<dbReference type="Pfam" id="PF07992">
    <property type="entry name" value="Pyr_redox_2"/>
    <property type="match status" value="1"/>
</dbReference>
<dbReference type="CDD" id="cd19946">
    <property type="entry name" value="GlpA-like_Fer2_BFD-like"/>
    <property type="match status" value="1"/>
</dbReference>
<dbReference type="RefSeq" id="WP_264431141.1">
    <property type="nucleotide sequence ID" value="NZ_JAOSHO010000488.1"/>
</dbReference>
<dbReference type="Pfam" id="PF04324">
    <property type="entry name" value="Fer2_BFD"/>
    <property type="match status" value="1"/>
</dbReference>
<dbReference type="InterPro" id="IPR051691">
    <property type="entry name" value="Metab_Enz_Cyan_OpOx_G3PDH"/>
</dbReference>
<organism evidence="4 5">
    <name type="scientific">Pseudomonas agronomica</name>
    <dbReference type="NCBI Taxonomy" id="2979328"/>
    <lineage>
        <taxon>Bacteria</taxon>
        <taxon>Pseudomonadati</taxon>
        <taxon>Pseudomonadota</taxon>
        <taxon>Gammaproteobacteria</taxon>
        <taxon>Pseudomonadales</taxon>
        <taxon>Pseudomonadaceae</taxon>
        <taxon>Pseudomonas</taxon>
    </lineage>
</organism>
<dbReference type="PRINTS" id="PR00469">
    <property type="entry name" value="PNDRDTASEII"/>
</dbReference>
<dbReference type="Gene3D" id="1.10.10.1100">
    <property type="entry name" value="BFD-like [2Fe-2S]-binding domain"/>
    <property type="match status" value="1"/>
</dbReference>
<evidence type="ECO:0000313" key="4">
    <source>
        <dbReference type="EMBL" id="MCW1247340.1"/>
    </source>
</evidence>
<dbReference type="EC" id="1.4.99.5" evidence="4"/>
<gene>
    <name evidence="4" type="primary">hcnB</name>
    <name evidence="4" type="ORF">OC610_23180</name>
</gene>
<feature type="domain" description="BFD-like [2Fe-2S]-binding" evidence="2">
    <location>
        <begin position="382"/>
        <end position="426"/>
    </location>
</feature>
<dbReference type="InterPro" id="IPR023753">
    <property type="entry name" value="FAD/NAD-binding_dom"/>
</dbReference>
<dbReference type="Proteomes" id="UP001061999">
    <property type="component" value="Unassembled WGS sequence"/>
</dbReference>
<dbReference type="PANTHER" id="PTHR42949">
    <property type="entry name" value="ANAEROBIC GLYCEROL-3-PHOSPHATE DEHYDROGENASE SUBUNIT B"/>
    <property type="match status" value="1"/>
</dbReference>
<dbReference type="InterPro" id="IPR007419">
    <property type="entry name" value="BFD-like_2Fe2S-bd_dom"/>
</dbReference>
<sequence>MKHDPVIVGGGPAGMAAAIELAARGVRCTLLEEAPRLGGVVYRGPLRDGVRLDYLGPRYSEALEKLHGEFQRHAGLIDVRLGSRVIGAEGFRALMLLDADERLREVLYSQLILAAGCHERSVPFPGWTLPGVMMLGGLQLQIKSGVVRPPSPVVIAGTGPLLPLVACQLHASGVTVAGVYEACAFGRIAKESLALLNKPQLFLDGLGMLAYLKRHRIPVRYGWGVVRAEGEGELSGVTVAPYSADWTPDLERAERVPAQTLAVGYGFIPRTQLSQQMGLEHGFSEDGYLRAVSDAWQRSSEAHIHLAGDMGGIRGGEAAMLSGRIAALSVLMQRNVLDEPTALDRRGHYQAQLERIIRFRAAVDRYTRRGAGQTALPTAETVICRCEHATRADIDRALEQGVQDMASLKMRTRVSMGDCQGRMCVGYCSDRLREATGRADVGWLRPRFPIDPIPFSAFQNVSTEAASHDQAL</sequence>
<name>A0ABT3FFN7_9PSED</name>
<dbReference type="EMBL" id="JAOSHO010000488">
    <property type="protein sequence ID" value="MCW1247340.1"/>
    <property type="molecule type" value="Genomic_DNA"/>
</dbReference>
<dbReference type="InterPro" id="IPR041854">
    <property type="entry name" value="BFD-like_2Fe2S-bd_dom_sf"/>
</dbReference>
<reference evidence="4" key="1">
    <citation type="submission" date="2022-07" db="EMBL/GenBank/DDBJ databases">
        <title>Pseudomonas agronomica sp. nov.: a novel bacterium with biotechnological application in the synthesis of biofertilizers from valorized agricultural residues.</title>
        <authorList>
            <person name="Robas M."/>
            <person name="Fernandez V.M."/>
            <person name="Luna L."/>
            <person name="Provanza A."/>
            <person name="Jimenez P.A."/>
        </authorList>
    </citation>
    <scope>NUCLEOTIDE SEQUENCE</scope>
    <source>
        <strain evidence="4">SAICEU22T</strain>
    </source>
</reference>
<comment type="caution">
    <text evidence="4">The sequence shown here is derived from an EMBL/GenBank/DDBJ whole genome shotgun (WGS) entry which is preliminary data.</text>
</comment>
<dbReference type="InterPro" id="IPR017224">
    <property type="entry name" value="Opine_Oxase_asu/HCN_bsu"/>
</dbReference>
<evidence type="ECO:0000313" key="5">
    <source>
        <dbReference type="Proteomes" id="UP001061999"/>
    </source>
</evidence>
<dbReference type="Gene3D" id="3.50.50.60">
    <property type="entry name" value="FAD/NAD(P)-binding domain"/>
    <property type="match status" value="2"/>
</dbReference>
<feature type="domain" description="FAD/NAD(P)-binding" evidence="3">
    <location>
        <begin position="4"/>
        <end position="311"/>
    </location>
</feature>
<dbReference type="PANTHER" id="PTHR42949:SF3">
    <property type="entry name" value="ANAEROBIC GLYCEROL-3-PHOSPHATE DEHYDROGENASE SUBUNIT B"/>
    <property type="match status" value="1"/>
</dbReference>
<evidence type="ECO:0000259" key="2">
    <source>
        <dbReference type="Pfam" id="PF04324"/>
    </source>
</evidence>
<proteinExistence type="predicted"/>